<organism evidence="3 4">
    <name type="scientific">Pocillopora meandrina</name>
    <dbReference type="NCBI Taxonomy" id="46732"/>
    <lineage>
        <taxon>Eukaryota</taxon>
        <taxon>Metazoa</taxon>
        <taxon>Cnidaria</taxon>
        <taxon>Anthozoa</taxon>
        <taxon>Hexacorallia</taxon>
        <taxon>Scleractinia</taxon>
        <taxon>Astrocoeniina</taxon>
        <taxon>Pocilloporidae</taxon>
        <taxon>Pocillopora</taxon>
    </lineage>
</organism>
<dbReference type="Proteomes" id="UP001159428">
    <property type="component" value="Unassembled WGS sequence"/>
</dbReference>
<dbReference type="Pfam" id="PF13613">
    <property type="entry name" value="HTH_Tnp_4"/>
    <property type="match status" value="1"/>
</dbReference>
<keyword evidence="4" id="KW-1185">Reference proteome</keyword>
<reference evidence="3 4" key="1">
    <citation type="submission" date="2022-05" db="EMBL/GenBank/DDBJ databases">
        <authorList>
            <consortium name="Genoscope - CEA"/>
            <person name="William W."/>
        </authorList>
    </citation>
    <scope>NUCLEOTIDE SEQUENCE [LARGE SCALE GENOMIC DNA]</scope>
</reference>
<feature type="domain" description="Transposase Helix-turn-helix" evidence="2">
    <location>
        <begin position="113"/>
        <end position="162"/>
    </location>
</feature>
<proteinExistence type="predicted"/>
<gene>
    <name evidence="3" type="ORF">PMEA_00022078</name>
</gene>
<name>A0AAU9VT20_9CNID</name>
<evidence type="ECO:0000256" key="1">
    <source>
        <dbReference type="SAM" id="MobiDB-lite"/>
    </source>
</evidence>
<accession>A0AAU9VT20</accession>
<feature type="region of interest" description="Disordered" evidence="1">
    <location>
        <begin position="1"/>
        <end position="34"/>
    </location>
</feature>
<dbReference type="InterPro" id="IPR027805">
    <property type="entry name" value="Transposase_HTH_dom"/>
</dbReference>
<dbReference type="AlphaFoldDB" id="A0AAU9VT20"/>
<sequence length="193" mass="22831">MSSGEHDVLQDQLEDGEPENRNVESTESIESQVTLESEITSGRDKLLKNFFMEKVLDSKKTYHYTGMKKDYLELIYSEIKIKSERINMWKGSRRTKTGKIQDKYLKKRREMVKLTTKEQFIFTLVRLRRNPSLEMLCDIFGIDKGTGSKIFITWILFLEKELNFLLPFSTREEMIRVPKPKCFTKKSLNNLEQ</sequence>
<feature type="compositionally biased region" description="Polar residues" evidence="1">
    <location>
        <begin position="25"/>
        <end position="34"/>
    </location>
</feature>
<dbReference type="PANTHER" id="PTHR23080">
    <property type="entry name" value="THAP DOMAIN PROTEIN"/>
    <property type="match status" value="1"/>
</dbReference>
<evidence type="ECO:0000259" key="2">
    <source>
        <dbReference type="Pfam" id="PF13613"/>
    </source>
</evidence>
<protein>
    <recommendedName>
        <fullName evidence="2">Transposase Helix-turn-helix domain-containing protein</fullName>
    </recommendedName>
</protein>
<evidence type="ECO:0000313" key="3">
    <source>
        <dbReference type="EMBL" id="CAH3037443.1"/>
    </source>
</evidence>
<evidence type="ECO:0000313" key="4">
    <source>
        <dbReference type="Proteomes" id="UP001159428"/>
    </source>
</evidence>
<comment type="caution">
    <text evidence="3">The sequence shown here is derived from an EMBL/GenBank/DDBJ whole genome shotgun (WGS) entry which is preliminary data.</text>
</comment>
<dbReference type="EMBL" id="CALNXJ010000004">
    <property type="protein sequence ID" value="CAH3037443.1"/>
    <property type="molecule type" value="Genomic_DNA"/>
</dbReference>